<organism evidence="1 2">
    <name type="scientific">Diplodia seriata</name>
    <dbReference type="NCBI Taxonomy" id="420778"/>
    <lineage>
        <taxon>Eukaryota</taxon>
        <taxon>Fungi</taxon>
        <taxon>Dikarya</taxon>
        <taxon>Ascomycota</taxon>
        <taxon>Pezizomycotina</taxon>
        <taxon>Dothideomycetes</taxon>
        <taxon>Dothideomycetes incertae sedis</taxon>
        <taxon>Botryosphaeriales</taxon>
        <taxon>Botryosphaeriaceae</taxon>
        <taxon>Diplodia</taxon>
    </lineage>
</organism>
<name>A0A0G2G805_9PEZI</name>
<evidence type="ECO:0000313" key="1">
    <source>
        <dbReference type="EMBL" id="KKY13310.1"/>
    </source>
</evidence>
<comment type="caution">
    <text evidence="1">The sequence shown here is derived from an EMBL/GenBank/DDBJ whole genome shotgun (WGS) entry which is preliminary data.</text>
</comment>
<gene>
    <name evidence="1" type="ORF">UCDDS831_g09117</name>
</gene>
<accession>A0A0G2G805</accession>
<protein>
    <submittedName>
        <fullName evidence="1">Uncharacterized protein</fullName>
    </submittedName>
</protein>
<reference evidence="1 2" key="1">
    <citation type="submission" date="2015-03" db="EMBL/GenBank/DDBJ databases">
        <authorList>
            <person name="Morales-Cruz A."/>
            <person name="Amrine K.C."/>
            <person name="Cantu D."/>
        </authorList>
    </citation>
    <scope>NUCLEOTIDE SEQUENCE [LARGE SCALE GENOMIC DNA]</scope>
    <source>
        <strain evidence="1">DS831</strain>
    </source>
</reference>
<evidence type="ECO:0000313" key="2">
    <source>
        <dbReference type="Proteomes" id="UP000034182"/>
    </source>
</evidence>
<sequence>MADTALDECIKECVVARWTDAAGSRVLTLGSVLPINSEDRWLMLQVGLGPSVEAFVRFTLTVSLHVHGRSRRRPAMLVLPAPALASCSFASATLKISEAGSLAPALHEAGFSDDGFVLAATFSLKEPGYVTLPNSNMEVIRPANATASNILAHLKSLAHTLEFTVFMKPSDYARAGLKCIANHLQNDALNPLGLILAADVGADSAPLDWSRCELFGTAVITRVDLEHSLALWIAQACTVNPDVYCHPGLRSALRTMGRHARAADPPAFGAARARCAALFFYEPRPNAAAAGANHAHPPELREMYVTDMERLLAWMLGEEDGHRFADFLAWTDLLALGGAARDAVASGGDAERVADYNRAKGVCISRVLAEYG</sequence>
<dbReference type="EMBL" id="LAQI01000332">
    <property type="protein sequence ID" value="KKY13310.1"/>
    <property type="molecule type" value="Genomic_DNA"/>
</dbReference>
<reference evidence="1 2" key="2">
    <citation type="submission" date="2015-05" db="EMBL/GenBank/DDBJ databases">
        <title>Distinctive expansion of gene families associated with plant cell wall degradation and secondary metabolism in the genomes of grapevine trunk pathogens.</title>
        <authorList>
            <person name="Lawrence D.P."/>
            <person name="Travadon R."/>
            <person name="Rolshausen P.E."/>
            <person name="Baumgartner K."/>
        </authorList>
    </citation>
    <scope>NUCLEOTIDE SEQUENCE [LARGE SCALE GENOMIC DNA]</scope>
    <source>
        <strain evidence="1">DS831</strain>
    </source>
</reference>
<dbReference type="AlphaFoldDB" id="A0A0G2G805"/>
<dbReference type="Proteomes" id="UP000034182">
    <property type="component" value="Unassembled WGS sequence"/>
</dbReference>
<proteinExistence type="predicted"/>